<dbReference type="Pfam" id="PF03016">
    <property type="entry name" value="Exostosin_GT47"/>
    <property type="match status" value="1"/>
</dbReference>
<evidence type="ECO:0000256" key="1">
    <source>
        <dbReference type="ARBA" id="ARBA00004323"/>
    </source>
</evidence>
<dbReference type="Proteomes" id="UP000237347">
    <property type="component" value="Unassembled WGS sequence"/>
</dbReference>
<keyword evidence="8" id="KW-1185">Reference proteome</keyword>
<accession>A0AAW0LY06</accession>
<evidence type="ECO:0000313" key="8">
    <source>
        <dbReference type="Proteomes" id="UP000237347"/>
    </source>
</evidence>
<proteinExistence type="inferred from homology"/>
<feature type="domain" description="Exostosin GT47" evidence="6">
    <location>
        <begin position="55"/>
        <end position="170"/>
    </location>
</feature>
<dbReference type="PANTHER" id="PTHR11062">
    <property type="entry name" value="EXOSTOSIN HEPARAN SULFATE GLYCOSYLTRANSFERASE -RELATED"/>
    <property type="match status" value="1"/>
</dbReference>
<protein>
    <submittedName>
        <fullName evidence="7">Glycosyltransferase</fullName>
    </submittedName>
</protein>
<evidence type="ECO:0000313" key="7">
    <source>
        <dbReference type="EMBL" id="KAK7855674.1"/>
    </source>
</evidence>
<dbReference type="GO" id="GO:0000139">
    <property type="term" value="C:Golgi membrane"/>
    <property type="evidence" value="ECO:0007669"/>
    <property type="project" value="UniProtKB-SubCell"/>
</dbReference>
<reference evidence="7 8" key="1">
    <citation type="journal article" date="2018" name="Sci. Data">
        <title>The draft genome sequence of cork oak.</title>
        <authorList>
            <person name="Ramos A.M."/>
            <person name="Usie A."/>
            <person name="Barbosa P."/>
            <person name="Barros P.M."/>
            <person name="Capote T."/>
            <person name="Chaves I."/>
            <person name="Simoes F."/>
            <person name="Abreu I."/>
            <person name="Carrasquinho I."/>
            <person name="Faro C."/>
            <person name="Guimaraes J.B."/>
            <person name="Mendonca D."/>
            <person name="Nobrega F."/>
            <person name="Rodrigues L."/>
            <person name="Saibo N.J.M."/>
            <person name="Varela M.C."/>
            <person name="Egas C."/>
            <person name="Matos J."/>
            <person name="Miguel C.M."/>
            <person name="Oliveira M.M."/>
            <person name="Ricardo C.P."/>
            <person name="Goncalves S."/>
        </authorList>
    </citation>
    <scope>NUCLEOTIDE SEQUENCE [LARGE SCALE GENOMIC DNA]</scope>
    <source>
        <strain evidence="8">cv. HL8</strain>
    </source>
</reference>
<comment type="caution">
    <text evidence="7">The sequence shown here is derived from an EMBL/GenBank/DDBJ whole genome shotgun (WGS) entry which is preliminary data.</text>
</comment>
<dbReference type="InterPro" id="IPR040911">
    <property type="entry name" value="Exostosin_GT47"/>
</dbReference>
<keyword evidence="4" id="KW-0812">Transmembrane</keyword>
<gene>
    <name evidence="7" type="ORF">CFP56_026888</name>
</gene>
<keyword evidence="4" id="KW-0735">Signal-anchor</keyword>
<dbReference type="InterPro" id="IPR004263">
    <property type="entry name" value="Exostosin"/>
</dbReference>
<organism evidence="7 8">
    <name type="scientific">Quercus suber</name>
    <name type="common">Cork oak</name>
    <dbReference type="NCBI Taxonomy" id="58331"/>
    <lineage>
        <taxon>Eukaryota</taxon>
        <taxon>Viridiplantae</taxon>
        <taxon>Streptophyta</taxon>
        <taxon>Embryophyta</taxon>
        <taxon>Tracheophyta</taxon>
        <taxon>Spermatophyta</taxon>
        <taxon>Magnoliopsida</taxon>
        <taxon>eudicotyledons</taxon>
        <taxon>Gunneridae</taxon>
        <taxon>Pentapetalae</taxon>
        <taxon>rosids</taxon>
        <taxon>fabids</taxon>
        <taxon>Fagales</taxon>
        <taxon>Fagaceae</taxon>
        <taxon>Quercus</taxon>
    </lineage>
</organism>
<evidence type="ECO:0000256" key="5">
    <source>
        <dbReference type="ARBA" id="ARBA00023034"/>
    </source>
</evidence>
<dbReference type="AlphaFoldDB" id="A0AAW0LY06"/>
<dbReference type="EMBL" id="PKMF04000043">
    <property type="protein sequence ID" value="KAK7855674.1"/>
    <property type="molecule type" value="Genomic_DNA"/>
</dbReference>
<evidence type="ECO:0000259" key="6">
    <source>
        <dbReference type="Pfam" id="PF03016"/>
    </source>
</evidence>
<evidence type="ECO:0000256" key="2">
    <source>
        <dbReference type="ARBA" id="ARBA00010271"/>
    </source>
</evidence>
<comment type="similarity">
    <text evidence="2">Belongs to the glycosyltransferase 47 family.</text>
</comment>
<keyword evidence="5" id="KW-0333">Golgi apparatus</keyword>
<dbReference type="GO" id="GO:0016757">
    <property type="term" value="F:glycosyltransferase activity"/>
    <property type="evidence" value="ECO:0007669"/>
    <property type="project" value="UniProtKB-KW"/>
</dbReference>
<keyword evidence="3" id="KW-0808">Transferase</keyword>
<comment type="subcellular location">
    <subcellularLocation>
        <location evidence="1">Golgi apparatus membrane</location>
        <topology evidence="1">Single-pass type II membrane protein</topology>
    </subcellularLocation>
</comment>
<dbReference type="PANTHER" id="PTHR11062:SF95">
    <property type="entry name" value="EXOSTOSIN GT47 DOMAIN-CONTAINING PROTEIN"/>
    <property type="match status" value="1"/>
</dbReference>
<name>A0AAW0LY06_QUESU</name>
<evidence type="ECO:0000256" key="4">
    <source>
        <dbReference type="ARBA" id="ARBA00022968"/>
    </source>
</evidence>
<keyword evidence="3" id="KW-0328">Glycosyltransferase</keyword>
<evidence type="ECO:0000256" key="3">
    <source>
        <dbReference type="ARBA" id="ARBA00022676"/>
    </source>
</evidence>
<sequence length="227" mass="26788">MNYNEVYHDRDIFVEDYKEMNRSFKIYVYPHRRNDPFANVLLPMGSEPGVIMLVKVTLRRKKLAFFAGKINSPVREKLLQVWRNDTEIFAHSGRLKTPYADELLGSKFCLHVKGYEVNTARIADSLYYGCVPVIIADYHDLPFADILNLKSFSIDVATLDIPLLKKILKRFSFEEYLMLQRNALKVRKHFQWHLSPVDYDAFYMVMYELWLRRSSVRLPSNAFVHPN</sequence>